<dbReference type="InterPro" id="IPR048565">
    <property type="entry name" value="S1_RRP4"/>
</dbReference>
<evidence type="ECO:0000256" key="8">
    <source>
        <dbReference type="ARBA" id="ARBA00022884"/>
    </source>
</evidence>
<evidence type="ECO:0000256" key="12">
    <source>
        <dbReference type="ARBA" id="ARBA00071123"/>
    </source>
</evidence>
<proteinExistence type="inferred from homology"/>
<dbReference type="GO" id="GO:0000177">
    <property type="term" value="C:cytoplasmic exosome (RNase complex)"/>
    <property type="evidence" value="ECO:0007669"/>
    <property type="project" value="TreeGrafter"/>
</dbReference>
<evidence type="ECO:0000256" key="7">
    <source>
        <dbReference type="ARBA" id="ARBA00022835"/>
    </source>
</evidence>
<dbReference type="Gene3D" id="2.40.50.140">
    <property type="entry name" value="Nucleic acid-binding proteins"/>
    <property type="match status" value="1"/>
</dbReference>
<dbReference type="InterPro" id="IPR036612">
    <property type="entry name" value="KH_dom_type_1_sf"/>
</dbReference>
<name>A0A315W4H5_GAMAF</name>
<keyword evidence="6" id="KW-0597">Phosphoprotein</keyword>
<feature type="domain" description="RRP4 S1" evidence="16">
    <location>
        <begin position="75"/>
        <end position="147"/>
    </location>
</feature>
<dbReference type="SUPFAM" id="SSF50249">
    <property type="entry name" value="Nucleic acid-binding proteins"/>
    <property type="match status" value="1"/>
</dbReference>
<dbReference type="GO" id="GO:0071034">
    <property type="term" value="P:CUT catabolic process"/>
    <property type="evidence" value="ECO:0007669"/>
    <property type="project" value="TreeGrafter"/>
</dbReference>
<evidence type="ECO:0000256" key="2">
    <source>
        <dbReference type="ARBA" id="ARBA00004604"/>
    </source>
</evidence>
<keyword evidence="18" id="KW-1185">Reference proteome</keyword>
<comment type="subunit">
    <text evidence="11">Component of the RNA exosome core complex (Exo-9), composed of EXOSC1, EXOSC2, EXOSC3, EXOSC4, EXOSC5, EXOSC6, EXOSC7, EXOSC8 and EXOSC9; within the complex interacts with EXOSC4 and EXOSC7. The catalytically inactive RNA exosome core complex (Exo-9) associates with the catalytic subunit EXOSC10/RRP6. Exo-9 may associate with DIS3 to form the nucleolar exosome complex, or DIS3L to form the cytoplasmic exosome complex. Exo-9 is formed by a hexameric base ring consisting of the heterodimers EXOSC4-EXOSC9, EXOSC5-EXOSC8 and EXOSC6-EXOSC7, and a cap ring consisting of EXOSC1, EXOSC2 and EXOSC3. The RNA exosome complex associates with cofactors C1D/RRP47, MPHOSPH6/MPP6 and MTREX/MTR4. Interacts with GTPBP1. Interacts with ZFP36L1 (via N-terminus).</text>
</comment>
<dbReference type="GO" id="GO:0005730">
    <property type="term" value="C:nucleolus"/>
    <property type="evidence" value="ECO:0007669"/>
    <property type="project" value="UniProtKB-SubCell"/>
</dbReference>
<comment type="similarity">
    <text evidence="3">Belongs to the RRP4 family.</text>
</comment>
<evidence type="ECO:0000259" key="15">
    <source>
        <dbReference type="Pfam" id="PF15985"/>
    </source>
</evidence>
<evidence type="ECO:0000256" key="4">
    <source>
        <dbReference type="ARBA" id="ARBA00022490"/>
    </source>
</evidence>
<keyword evidence="7" id="KW-0271">Exosome</keyword>
<dbReference type="EMBL" id="NHOQ01001156">
    <property type="protein sequence ID" value="PWA26688.1"/>
    <property type="molecule type" value="Genomic_DNA"/>
</dbReference>
<dbReference type="Pfam" id="PF15985">
    <property type="entry name" value="KH_6"/>
    <property type="match status" value="1"/>
</dbReference>
<dbReference type="Gene3D" id="2.40.50.100">
    <property type="match status" value="1"/>
</dbReference>
<dbReference type="InterPro" id="IPR012340">
    <property type="entry name" value="NA-bd_OB-fold"/>
</dbReference>
<dbReference type="GO" id="GO:0071051">
    <property type="term" value="P:poly(A)-dependent snoRNA 3'-end processing"/>
    <property type="evidence" value="ECO:0007669"/>
    <property type="project" value="TreeGrafter"/>
</dbReference>
<evidence type="ECO:0000256" key="5">
    <source>
        <dbReference type="ARBA" id="ARBA00022552"/>
    </source>
</evidence>
<accession>A0A315W4H5</accession>
<dbReference type="InterPro" id="IPR004088">
    <property type="entry name" value="KH_dom_type_1"/>
</dbReference>
<evidence type="ECO:0000256" key="3">
    <source>
        <dbReference type="ARBA" id="ARBA00009155"/>
    </source>
</evidence>
<dbReference type="Proteomes" id="UP000250572">
    <property type="component" value="Unassembled WGS sequence"/>
</dbReference>
<dbReference type="Pfam" id="PF21266">
    <property type="entry name" value="S1_RRP4"/>
    <property type="match status" value="1"/>
</dbReference>
<evidence type="ECO:0000259" key="14">
    <source>
        <dbReference type="Pfam" id="PF14382"/>
    </source>
</evidence>
<dbReference type="PANTHER" id="PTHR21321:SF4">
    <property type="entry name" value="EXOSOME COMPLEX COMPONENT RRP4"/>
    <property type="match status" value="1"/>
</dbReference>
<dbReference type="GO" id="GO:0003723">
    <property type="term" value="F:RNA binding"/>
    <property type="evidence" value="ECO:0007669"/>
    <property type="project" value="UniProtKB-KW"/>
</dbReference>
<keyword evidence="8" id="KW-0694">RNA-binding</keyword>
<evidence type="ECO:0000256" key="13">
    <source>
        <dbReference type="ARBA" id="ARBA00083627"/>
    </source>
</evidence>
<comment type="subcellular location">
    <subcellularLocation>
        <location evidence="1">Cytoplasm</location>
    </subcellularLocation>
    <subcellularLocation>
        <location evidence="2">Nucleus</location>
        <location evidence="2">Nucleolus</location>
    </subcellularLocation>
</comment>
<protein>
    <recommendedName>
        <fullName evidence="12">Exosome complex component RRP4</fullName>
    </recommendedName>
    <alternativeName>
        <fullName evidence="13">Exosome component 2</fullName>
    </alternativeName>
    <alternativeName>
        <fullName evidence="10">Ribosomal RNA-processing protein 4</fullName>
    </alternativeName>
</protein>
<evidence type="ECO:0000259" key="16">
    <source>
        <dbReference type="Pfam" id="PF21266"/>
    </source>
</evidence>
<reference evidence="17 18" key="1">
    <citation type="journal article" date="2018" name="G3 (Bethesda)">
        <title>A High-Quality Reference Genome for the Invasive Mosquitofish Gambusia affinis Using a Chicago Library.</title>
        <authorList>
            <person name="Hoffberg S.L."/>
            <person name="Troendle N.J."/>
            <person name="Glenn T.C."/>
            <person name="Mahmud O."/>
            <person name="Louha S."/>
            <person name="Chalopin D."/>
            <person name="Bennetzen J.L."/>
            <person name="Mauricio R."/>
        </authorList>
    </citation>
    <scope>NUCLEOTIDE SEQUENCE [LARGE SCALE GENOMIC DNA]</scope>
    <source>
        <strain evidence="17">NE01/NJP1002.9</strain>
        <tissue evidence="17">Muscle</tissue>
    </source>
</reference>
<dbReference type="CDD" id="cd22525">
    <property type="entry name" value="KH-I_Rrp4_eukar"/>
    <property type="match status" value="1"/>
</dbReference>
<dbReference type="AlphaFoldDB" id="A0A315W4H5"/>
<evidence type="ECO:0000313" key="18">
    <source>
        <dbReference type="Proteomes" id="UP000250572"/>
    </source>
</evidence>
<evidence type="ECO:0000256" key="10">
    <source>
        <dbReference type="ARBA" id="ARBA00032383"/>
    </source>
</evidence>
<dbReference type="InterPro" id="IPR026699">
    <property type="entry name" value="Exosome_RNA_bind1/RRP40/RRP4"/>
</dbReference>
<evidence type="ECO:0000256" key="11">
    <source>
        <dbReference type="ARBA" id="ARBA00063049"/>
    </source>
</evidence>
<keyword evidence="5" id="KW-0698">rRNA processing</keyword>
<organism evidence="17 18">
    <name type="scientific">Gambusia affinis</name>
    <name type="common">Western mosquitofish</name>
    <name type="synonym">Heterandria affinis</name>
    <dbReference type="NCBI Taxonomy" id="33528"/>
    <lineage>
        <taxon>Eukaryota</taxon>
        <taxon>Metazoa</taxon>
        <taxon>Chordata</taxon>
        <taxon>Craniata</taxon>
        <taxon>Vertebrata</taxon>
        <taxon>Euteleostomi</taxon>
        <taxon>Actinopterygii</taxon>
        <taxon>Neopterygii</taxon>
        <taxon>Teleostei</taxon>
        <taxon>Neoteleostei</taxon>
        <taxon>Acanthomorphata</taxon>
        <taxon>Ovalentaria</taxon>
        <taxon>Atherinomorphae</taxon>
        <taxon>Cyprinodontiformes</taxon>
        <taxon>Poeciliidae</taxon>
        <taxon>Poeciliinae</taxon>
        <taxon>Gambusia</taxon>
    </lineage>
</organism>
<keyword evidence="4" id="KW-0963">Cytoplasm</keyword>
<dbReference type="FunFam" id="2.40.50.140:FF:000038">
    <property type="entry name" value="Exosome complex component RRP4"/>
    <property type="match status" value="1"/>
</dbReference>
<feature type="domain" description="K Homology" evidence="15">
    <location>
        <begin position="169"/>
        <end position="208"/>
    </location>
</feature>
<dbReference type="GO" id="GO:0071038">
    <property type="term" value="P:TRAMP-dependent tRNA surveillance pathway"/>
    <property type="evidence" value="ECO:0007669"/>
    <property type="project" value="TreeGrafter"/>
</dbReference>
<gene>
    <name evidence="17" type="ORF">CCH79_00000922</name>
</gene>
<keyword evidence="9" id="KW-0539">Nucleus</keyword>
<feature type="domain" description="Exosome complex component N-terminal" evidence="14">
    <location>
        <begin position="26"/>
        <end position="63"/>
    </location>
</feature>
<evidence type="ECO:0000256" key="1">
    <source>
        <dbReference type="ARBA" id="ARBA00004496"/>
    </source>
</evidence>
<dbReference type="GO" id="GO:0000176">
    <property type="term" value="C:nuclear exosome (RNase complex)"/>
    <property type="evidence" value="ECO:0007669"/>
    <property type="project" value="TreeGrafter"/>
</dbReference>
<dbReference type="GO" id="GO:0034475">
    <property type="term" value="P:U4 snRNA 3'-end processing"/>
    <property type="evidence" value="ECO:0007669"/>
    <property type="project" value="TreeGrafter"/>
</dbReference>
<dbReference type="GO" id="GO:0071035">
    <property type="term" value="P:nuclear polyadenylation-dependent rRNA catabolic process"/>
    <property type="evidence" value="ECO:0007669"/>
    <property type="project" value="TreeGrafter"/>
</dbReference>
<dbReference type="SUPFAM" id="SSF110324">
    <property type="entry name" value="Ribosomal L27 protein-like"/>
    <property type="match status" value="1"/>
</dbReference>
<dbReference type="CDD" id="cd05789">
    <property type="entry name" value="S1_Rrp4"/>
    <property type="match status" value="1"/>
</dbReference>
<evidence type="ECO:0000256" key="9">
    <source>
        <dbReference type="ARBA" id="ARBA00023242"/>
    </source>
</evidence>
<dbReference type="STRING" id="33528.ENSGAFP00000015238"/>
<comment type="caution">
    <text evidence="17">The sequence shown here is derived from an EMBL/GenBank/DDBJ whole genome shotgun (WGS) entry which is preliminary data.</text>
</comment>
<evidence type="ECO:0000256" key="6">
    <source>
        <dbReference type="ARBA" id="ARBA00022553"/>
    </source>
</evidence>
<dbReference type="GO" id="GO:0000467">
    <property type="term" value="P:exonucleolytic trimming to generate mature 3'-end of 5.8S rRNA from tricistronic rRNA transcript (SSU-rRNA, 5.8S rRNA, LSU-rRNA)"/>
    <property type="evidence" value="ECO:0007669"/>
    <property type="project" value="TreeGrafter"/>
</dbReference>
<dbReference type="PANTHER" id="PTHR21321">
    <property type="entry name" value="PNAS-3 RELATED"/>
    <property type="match status" value="1"/>
</dbReference>
<dbReference type="Pfam" id="PF14382">
    <property type="entry name" value="ECR1_N"/>
    <property type="match status" value="1"/>
</dbReference>
<dbReference type="InterPro" id="IPR025721">
    <property type="entry name" value="Exosome_cplx_N_dom"/>
</dbReference>
<sequence length="444" mass="49518">MAVDMRLPTVKNSMSLSHSAADRKDLVVPGDVITSDTGFMRGHGTYVDDDKLTASVAGEVQRVDKLICVRPLKTRFNGEVGDVVVGRITEVQQKRWKVETNSRLDSVLLLSSVNLPGGELRRRSAEDELTMREYLQEGDLISAEVQSVFSDGALSLHTRSLKYGKLGQGVLVQLSPSLIKRQKTHFHNLPCGASIILGNNGFVWLYPTPGQQEEEAGGFYTSLEPVSLSDREVISRLGNCLLALAAHKVLLYDTSVLYCYESSLQHQVKDILKPEVMEEIVMLTQQKLLEHEILLCFHEASLSTLRFGPCFSCEAPSAPKHYPTHERDVTRCTTHIFLQTTLRMEVWRPRRNNCSSAKVYCSGFDVKAMNKYAKRAGSIDELGCCEHWTGLAERVAVIWPADFTELLFVSLIEASPLRVSDGEKLHKTGKVDTEISPEMACFVL</sequence>
<evidence type="ECO:0000313" key="17">
    <source>
        <dbReference type="EMBL" id="PWA26688.1"/>
    </source>
</evidence>
<dbReference type="FunFam" id="2.40.50.100:FF:000022">
    <property type="entry name" value="Exosome complex component RRP4"/>
    <property type="match status" value="1"/>
</dbReference>
<dbReference type="SUPFAM" id="SSF54791">
    <property type="entry name" value="Eukaryotic type KH-domain (KH-domain type I)"/>
    <property type="match status" value="1"/>
</dbReference>